<feature type="transmembrane region" description="Helical" evidence="1">
    <location>
        <begin position="123"/>
        <end position="143"/>
    </location>
</feature>
<accession>A0A1F6EH95</accession>
<evidence type="ECO:0000259" key="2">
    <source>
        <dbReference type="Pfam" id="PF00892"/>
    </source>
</evidence>
<feature type="transmembrane region" description="Helical" evidence="1">
    <location>
        <begin position="218"/>
        <end position="237"/>
    </location>
</feature>
<dbReference type="Proteomes" id="UP000177306">
    <property type="component" value="Unassembled WGS sequence"/>
</dbReference>
<dbReference type="GO" id="GO:0016020">
    <property type="term" value="C:membrane"/>
    <property type="evidence" value="ECO:0007669"/>
    <property type="project" value="InterPro"/>
</dbReference>
<evidence type="ECO:0000256" key="1">
    <source>
        <dbReference type="SAM" id="Phobius"/>
    </source>
</evidence>
<dbReference type="PANTHER" id="PTHR22911">
    <property type="entry name" value="ACYL-MALONYL CONDENSING ENZYME-RELATED"/>
    <property type="match status" value="1"/>
</dbReference>
<keyword evidence="1" id="KW-0472">Membrane</keyword>
<feature type="transmembrane region" description="Helical" evidence="1">
    <location>
        <begin position="149"/>
        <end position="169"/>
    </location>
</feature>
<dbReference type="Pfam" id="PF00892">
    <property type="entry name" value="EamA"/>
    <property type="match status" value="2"/>
</dbReference>
<feature type="transmembrane region" description="Helical" evidence="1">
    <location>
        <begin position="249"/>
        <end position="267"/>
    </location>
</feature>
<keyword evidence="1" id="KW-1133">Transmembrane helix</keyword>
<dbReference type="EMBL" id="MFLY01000017">
    <property type="protein sequence ID" value="OGG73003.1"/>
    <property type="molecule type" value="Genomic_DNA"/>
</dbReference>
<feature type="transmembrane region" description="Helical" evidence="1">
    <location>
        <begin position="32"/>
        <end position="53"/>
    </location>
</feature>
<dbReference type="InterPro" id="IPR037185">
    <property type="entry name" value="EmrE-like"/>
</dbReference>
<feature type="transmembrane region" description="Helical" evidence="1">
    <location>
        <begin position="91"/>
        <end position="116"/>
    </location>
</feature>
<feature type="domain" description="EamA" evidence="2">
    <location>
        <begin position="4"/>
        <end position="137"/>
    </location>
</feature>
<feature type="transmembrane region" description="Helical" evidence="1">
    <location>
        <begin position="273"/>
        <end position="290"/>
    </location>
</feature>
<protein>
    <recommendedName>
        <fullName evidence="2">EamA domain-containing protein</fullName>
    </recommendedName>
</protein>
<reference evidence="3 4" key="1">
    <citation type="journal article" date="2016" name="Nat. Commun.">
        <title>Thousands of microbial genomes shed light on interconnected biogeochemical processes in an aquifer system.</title>
        <authorList>
            <person name="Anantharaman K."/>
            <person name="Brown C.T."/>
            <person name="Hug L.A."/>
            <person name="Sharon I."/>
            <person name="Castelle C.J."/>
            <person name="Probst A.J."/>
            <person name="Thomas B.C."/>
            <person name="Singh A."/>
            <person name="Wilkins M.J."/>
            <person name="Karaoz U."/>
            <person name="Brodie E.L."/>
            <person name="Williams K.H."/>
            <person name="Hubbard S.S."/>
            <person name="Banfield J.F."/>
        </authorList>
    </citation>
    <scope>NUCLEOTIDE SEQUENCE [LARGE SCALE GENOMIC DNA]</scope>
</reference>
<dbReference type="InterPro" id="IPR000620">
    <property type="entry name" value="EamA_dom"/>
</dbReference>
<gene>
    <name evidence="3" type="ORF">A3A38_01155</name>
</gene>
<keyword evidence="1" id="KW-0812">Transmembrane</keyword>
<feature type="transmembrane region" description="Helical" evidence="1">
    <location>
        <begin position="65"/>
        <end position="85"/>
    </location>
</feature>
<proteinExistence type="predicted"/>
<name>A0A1F6EH95_9BACT</name>
<organism evidence="3 4">
    <name type="scientific">Candidatus Kaiserbacteria bacterium RIFCSPLOWO2_01_FULL_53_17</name>
    <dbReference type="NCBI Taxonomy" id="1798511"/>
    <lineage>
        <taxon>Bacteria</taxon>
        <taxon>Candidatus Kaiseribacteriota</taxon>
    </lineage>
</organism>
<evidence type="ECO:0000313" key="4">
    <source>
        <dbReference type="Proteomes" id="UP000177306"/>
    </source>
</evidence>
<comment type="caution">
    <text evidence="3">The sequence shown here is derived from an EMBL/GenBank/DDBJ whole genome shotgun (WGS) entry which is preliminary data.</text>
</comment>
<dbReference type="PANTHER" id="PTHR22911:SF79">
    <property type="entry name" value="MOBA-LIKE NTP TRANSFERASE DOMAIN-CONTAINING PROTEIN"/>
    <property type="match status" value="1"/>
</dbReference>
<sequence length="309" mass="33543">MSYGPLLIFIAAVLWGLDGILRRSLYGLPPITIVFFEHLIGLIIIAPFLWKAWTRETLTRKEWGVLGVVALLSGVLGTLFFTTALLKVNFIPFSVVFLIQKLQPIFAVGMAWVVLGERPAARYAAWAALALVAGYFVTFPFGIVNFSEGGAHVIAALFALLAAICWGGSTALSRFTLLNHSNTFITGMRFLLTVPIALLFVFALGASPSFVLITPLQYLTLVGIALSSGMLALWIYYRGLRTTPVRVSAIVELAFPMTAIFIDYLLYSTTLAWSQYLAAAVLLFAMYKVAGLNAWSAPVAAAPTPAPNV</sequence>
<feature type="transmembrane region" description="Helical" evidence="1">
    <location>
        <begin position="190"/>
        <end position="212"/>
    </location>
</feature>
<dbReference type="SUPFAM" id="SSF103481">
    <property type="entry name" value="Multidrug resistance efflux transporter EmrE"/>
    <property type="match status" value="1"/>
</dbReference>
<dbReference type="AlphaFoldDB" id="A0A1F6EH95"/>
<evidence type="ECO:0000313" key="3">
    <source>
        <dbReference type="EMBL" id="OGG73003.1"/>
    </source>
</evidence>
<feature type="domain" description="EamA" evidence="2">
    <location>
        <begin position="154"/>
        <end position="287"/>
    </location>
</feature>